<dbReference type="Proteomes" id="UP001558613">
    <property type="component" value="Unassembled WGS sequence"/>
</dbReference>
<sequence length="107" mass="12591">QLEKVREHGSLSQKKSTSWMRRGMEVAVCRHGVLLRSLNMMRGEILFAYWICKFIFAYPMCLQKELTPRNVQFMCTDVICKYWPYLHRVVKAGTTLGEEVKQVNSFL</sequence>
<feature type="non-terminal residue" evidence="1">
    <location>
        <position position="107"/>
    </location>
</feature>
<protein>
    <submittedName>
        <fullName evidence="1">Uncharacterized protein</fullName>
    </submittedName>
</protein>
<organism evidence="1 2">
    <name type="scientific">Cirrhinus molitorella</name>
    <name type="common">mud carp</name>
    <dbReference type="NCBI Taxonomy" id="172907"/>
    <lineage>
        <taxon>Eukaryota</taxon>
        <taxon>Metazoa</taxon>
        <taxon>Chordata</taxon>
        <taxon>Craniata</taxon>
        <taxon>Vertebrata</taxon>
        <taxon>Euteleostomi</taxon>
        <taxon>Actinopterygii</taxon>
        <taxon>Neopterygii</taxon>
        <taxon>Teleostei</taxon>
        <taxon>Ostariophysi</taxon>
        <taxon>Cypriniformes</taxon>
        <taxon>Cyprinidae</taxon>
        <taxon>Labeoninae</taxon>
        <taxon>Labeonini</taxon>
        <taxon>Cirrhinus</taxon>
    </lineage>
</organism>
<comment type="caution">
    <text evidence="1">The sequence shown here is derived from an EMBL/GenBank/DDBJ whole genome shotgun (WGS) entry which is preliminary data.</text>
</comment>
<evidence type="ECO:0000313" key="1">
    <source>
        <dbReference type="EMBL" id="KAL1274408.1"/>
    </source>
</evidence>
<evidence type="ECO:0000313" key="2">
    <source>
        <dbReference type="Proteomes" id="UP001558613"/>
    </source>
</evidence>
<accession>A0ABR3NBT8</accession>
<dbReference type="PANTHER" id="PTHR33104:SF2">
    <property type="entry name" value="CXC3 LIKE CYSTEINE CLUSTER DOMAIN-CONTAINING PROTEIN"/>
    <property type="match status" value="1"/>
</dbReference>
<name>A0ABR3NBT8_9TELE</name>
<dbReference type="PANTHER" id="PTHR33104">
    <property type="entry name" value="SI:DKEY-29D5.2"/>
    <property type="match status" value="1"/>
</dbReference>
<feature type="non-terminal residue" evidence="1">
    <location>
        <position position="1"/>
    </location>
</feature>
<dbReference type="EMBL" id="JAYMGO010000005">
    <property type="protein sequence ID" value="KAL1274408.1"/>
    <property type="molecule type" value="Genomic_DNA"/>
</dbReference>
<gene>
    <name evidence="1" type="ORF">QQF64_027222</name>
</gene>
<keyword evidence="2" id="KW-1185">Reference proteome</keyword>
<proteinExistence type="predicted"/>
<reference evidence="1 2" key="1">
    <citation type="submission" date="2023-09" db="EMBL/GenBank/DDBJ databases">
        <authorList>
            <person name="Wang M."/>
        </authorList>
    </citation>
    <scope>NUCLEOTIDE SEQUENCE [LARGE SCALE GENOMIC DNA]</scope>
    <source>
        <strain evidence="1">GT-2023</strain>
        <tissue evidence="1">Liver</tissue>
    </source>
</reference>